<accession>X6P2V9</accession>
<dbReference type="InterPro" id="IPR011043">
    <property type="entry name" value="Gal_Oxase/kelch_b-propeller"/>
</dbReference>
<evidence type="ECO:0008006" key="3">
    <source>
        <dbReference type="Google" id="ProtNLM"/>
    </source>
</evidence>
<comment type="caution">
    <text evidence="1">The sequence shown here is derived from an EMBL/GenBank/DDBJ whole genome shotgun (WGS) entry which is preliminary data.</text>
</comment>
<evidence type="ECO:0000313" key="2">
    <source>
        <dbReference type="Proteomes" id="UP000023152"/>
    </source>
</evidence>
<gene>
    <name evidence="1" type="ORF">RFI_04246</name>
</gene>
<sequence>MGNRTATQKHLEKQIEPSQHLNTSTSFQSLKDLPNPLYESQCVLHKHELLICGSYKQRSCYSYHILKNEYKFICEYPRGTKLWGHCVVKLVDNNSKDSNQITLLSFGGPAYTKKYTFVMKYVSIWSNISNKSNKLNNYNQWVPLTNNHNTIIIGRDYDDYIGARAVIGGSNNHLLFINYYKNNISVFDLNTFQFINHDILPTNNPIFCHCFVLKLENGQGKEMIKMNEEKNKHNYQMLLFCKKTGFSIEYDEDDNTFQFHQLPVCNDIASFYRYAYVRINDIILFFGGIGNYISKSVHKYSIEENKWMTFQSTLPSPLFNCIAVLNEEDNHIHIIGGKDDKRTVLSTHLKTKVREWDPSQIVMICLFIIYFDEK</sequence>
<keyword evidence="2" id="KW-1185">Reference proteome</keyword>
<name>X6P2V9_RETFI</name>
<dbReference type="Proteomes" id="UP000023152">
    <property type="component" value="Unassembled WGS sequence"/>
</dbReference>
<dbReference type="Gene3D" id="2.120.10.80">
    <property type="entry name" value="Kelch-type beta propeller"/>
    <property type="match status" value="2"/>
</dbReference>
<dbReference type="InterPro" id="IPR015915">
    <property type="entry name" value="Kelch-typ_b-propeller"/>
</dbReference>
<evidence type="ECO:0000313" key="1">
    <source>
        <dbReference type="EMBL" id="ETO32870.1"/>
    </source>
</evidence>
<dbReference type="AlphaFoldDB" id="X6P2V9"/>
<proteinExistence type="predicted"/>
<dbReference type="SUPFAM" id="SSF50965">
    <property type="entry name" value="Galactose oxidase, central domain"/>
    <property type="match status" value="1"/>
</dbReference>
<reference evidence="1 2" key="1">
    <citation type="journal article" date="2013" name="Curr. Biol.">
        <title>The Genome of the Foraminiferan Reticulomyxa filosa.</title>
        <authorList>
            <person name="Glockner G."/>
            <person name="Hulsmann N."/>
            <person name="Schleicher M."/>
            <person name="Noegel A.A."/>
            <person name="Eichinger L."/>
            <person name="Gallinger C."/>
            <person name="Pawlowski J."/>
            <person name="Sierra R."/>
            <person name="Euteneuer U."/>
            <person name="Pillet L."/>
            <person name="Moustafa A."/>
            <person name="Platzer M."/>
            <person name="Groth M."/>
            <person name="Szafranski K."/>
            <person name="Schliwa M."/>
        </authorList>
    </citation>
    <scope>NUCLEOTIDE SEQUENCE [LARGE SCALE GENOMIC DNA]</scope>
</reference>
<organism evidence="1 2">
    <name type="scientific">Reticulomyxa filosa</name>
    <dbReference type="NCBI Taxonomy" id="46433"/>
    <lineage>
        <taxon>Eukaryota</taxon>
        <taxon>Sar</taxon>
        <taxon>Rhizaria</taxon>
        <taxon>Retaria</taxon>
        <taxon>Foraminifera</taxon>
        <taxon>Monothalamids</taxon>
        <taxon>Reticulomyxidae</taxon>
        <taxon>Reticulomyxa</taxon>
    </lineage>
</organism>
<dbReference type="EMBL" id="ASPP01003860">
    <property type="protein sequence ID" value="ETO32870.1"/>
    <property type="molecule type" value="Genomic_DNA"/>
</dbReference>
<protein>
    <recommendedName>
        <fullName evidence="3">Kelch motif family protein</fullName>
    </recommendedName>
</protein>